<keyword evidence="6" id="KW-1185">Reference proteome</keyword>
<keyword evidence="1" id="KW-0805">Transcription regulation</keyword>
<evidence type="ECO:0000256" key="1">
    <source>
        <dbReference type="ARBA" id="ARBA00023015"/>
    </source>
</evidence>
<evidence type="ECO:0000313" key="6">
    <source>
        <dbReference type="Proteomes" id="UP001195624"/>
    </source>
</evidence>
<evidence type="ECO:0000256" key="3">
    <source>
        <dbReference type="ARBA" id="ARBA00023163"/>
    </source>
</evidence>
<dbReference type="Proteomes" id="UP001195624">
    <property type="component" value="Unassembled WGS sequence"/>
</dbReference>
<evidence type="ECO:0000259" key="4">
    <source>
        <dbReference type="Pfam" id="PF03472"/>
    </source>
</evidence>
<evidence type="ECO:0000313" key="5">
    <source>
        <dbReference type="EMBL" id="MBP2167521.1"/>
    </source>
</evidence>
<name>A0ABS4P4E9_9GAMM</name>
<proteinExistence type="predicted"/>
<keyword evidence="3" id="KW-0804">Transcription</keyword>
<gene>
    <name evidence="5" type="ORF">J2125_000713</name>
</gene>
<comment type="caution">
    <text evidence="5">The sequence shown here is derived from an EMBL/GenBank/DDBJ whole genome shotgun (WGS) entry which is preliminary data.</text>
</comment>
<sequence length="88" mass="10233">MSKVFFENAEKNKYINGVLKNHLGKYRNINYAYGVMSKENTDKMILISDMPDSVVNNYLNEKFQNVDPVIINALNRLSPFAWDENLKT</sequence>
<evidence type="ECO:0000256" key="2">
    <source>
        <dbReference type="ARBA" id="ARBA00023125"/>
    </source>
</evidence>
<dbReference type="InterPro" id="IPR036693">
    <property type="entry name" value="TF_LuxR_autoind-bd_dom_sf"/>
</dbReference>
<dbReference type="RefSeq" id="WP_241763895.1">
    <property type="nucleotide sequence ID" value="NZ_JAGGMQ010000001.1"/>
</dbReference>
<organism evidence="5 6">
    <name type="scientific">Winslowiella toletana</name>
    <dbReference type="NCBI Taxonomy" id="92490"/>
    <lineage>
        <taxon>Bacteria</taxon>
        <taxon>Pseudomonadati</taxon>
        <taxon>Pseudomonadota</taxon>
        <taxon>Gammaproteobacteria</taxon>
        <taxon>Enterobacterales</taxon>
        <taxon>Erwiniaceae</taxon>
        <taxon>Winslowiella</taxon>
    </lineage>
</organism>
<dbReference type="EMBL" id="JAGGMQ010000001">
    <property type="protein sequence ID" value="MBP2167521.1"/>
    <property type="molecule type" value="Genomic_DNA"/>
</dbReference>
<dbReference type="Pfam" id="PF03472">
    <property type="entry name" value="Autoind_bind"/>
    <property type="match status" value="1"/>
</dbReference>
<reference evidence="6" key="1">
    <citation type="submission" date="2023-07" db="EMBL/GenBank/DDBJ databases">
        <title>Genome mining of underrepresented organisms for secondary metabolites.</title>
        <authorList>
            <person name="D'Agostino P.M."/>
        </authorList>
    </citation>
    <scope>NUCLEOTIDE SEQUENCE [LARGE SCALE GENOMIC DNA]</scope>
    <source>
        <strain evidence="6">WS4403</strain>
    </source>
</reference>
<dbReference type="InterPro" id="IPR005143">
    <property type="entry name" value="TF_LuxR_autoind-bd_dom"/>
</dbReference>
<accession>A0ABS4P4E9</accession>
<dbReference type="Gene3D" id="3.30.450.80">
    <property type="entry name" value="Transcription factor LuxR-like, autoinducer-binding domain"/>
    <property type="match status" value="1"/>
</dbReference>
<dbReference type="SUPFAM" id="SSF75516">
    <property type="entry name" value="Pheromone-binding domain of LuxR-like quorum-sensing transcription factors"/>
    <property type="match status" value="1"/>
</dbReference>
<feature type="domain" description="Transcription factor LuxR-like autoinducer-binding" evidence="4">
    <location>
        <begin position="30"/>
        <end position="87"/>
    </location>
</feature>
<protein>
    <submittedName>
        <fullName evidence="5">LuxR family quorum-sensing system transcriptional regulator ExpR</fullName>
    </submittedName>
</protein>
<keyword evidence="2" id="KW-0238">DNA-binding</keyword>